<accession>A0A8K1C7L1</accession>
<comment type="caution">
    <text evidence="3">The sequence shown here is derived from an EMBL/GenBank/DDBJ whole genome shotgun (WGS) entry which is preliminary data.</text>
</comment>
<evidence type="ECO:0000256" key="2">
    <source>
        <dbReference type="SAM" id="Phobius"/>
    </source>
</evidence>
<feature type="transmembrane region" description="Helical" evidence="2">
    <location>
        <begin position="435"/>
        <end position="452"/>
    </location>
</feature>
<keyword evidence="2" id="KW-0812">Transmembrane</keyword>
<evidence type="ECO:0000313" key="3">
    <source>
        <dbReference type="EMBL" id="TMW57770.1"/>
    </source>
</evidence>
<evidence type="ECO:0008006" key="5">
    <source>
        <dbReference type="Google" id="ProtNLM"/>
    </source>
</evidence>
<proteinExistence type="predicted"/>
<sequence length="705" mass="79691">MTVVRTSVLQNMTQVHDRSSRKGSKSPRRRLSKLAIVNASLWVVITLASITDPLRVLVAVLSRLQPTLGERKWDGFTDYTLPSDYKTNTTNVVHLDIGIVDGIFDGGSLKIYWPRASFEKKEHVYVFVGEVTAPNGSVYPFPDVMCLSQWSATEVVRINEVDLTSEHMLDLEWFPCLIEARNDGTFVPVQQYVMAEHMCREVALWILHDYSRAWVELYVPDPTDRYKVLALTQSKQQRKTARQPRYPRSTYRLGGGGAMINSKLFMNQKYLVFEEAQVQRCTPPVIWKDGHLRQFVDARANLSLIVDGYFELAVRVFIYGLIAYIRTTRVYMPLYRYVCVHGFPFNGAFDPIHAGLRYGQEIFLLALEALLSLDESIGTFLMLHESRTATYLEYLWLCSQASKILWIPIACVAFAAIIVRVVTGGRMHFRVSPDAYPLLVPFLVFYAGPRIVDSTTDLFQHYHMTTAGLGHISNSAKSSLGGVRSFVGLLHIVSTVLWPCTLLLFVVSVLQQASGFYLFLSGYRGKNHNLRHVTTRTAIGHTLMLHEHAVGPDQRTQSLGLVLYGYERALIEGLYVPVLVHHSQPIIVMDRSTVEKERSADRPMLSVIAVVDDKMFYHPLNLNHTRLHVQAILPLHWEYTSVPPNEPATVVNVAQPRGSWMPQPSPAHRNLVTTENGESPRTRRSYVALGEGIDAPGQVDDIDAH</sequence>
<reference evidence="3" key="1">
    <citation type="submission" date="2019-03" db="EMBL/GenBank/DDBJ databases">
        <title>Long read genome sequence of the mycoparasitic Pythium oligandrum ATCC 38472 isolated from sugarbeet rhizosphere.</title>
        <authorList>
            <person name="Gaulin E."/>
        </authorList>
    </citation>
    <scope>NUCLEOTIDE SEQUENCE</scope>
    <source>
        <strain evidence="3">ATCC 38472_TT</strain>
    </source>
</reference>
<dbReference type="EMBL" id="SPLM01000114">
    <property type="protein sequence ID" value="TMW57770.1"/>
    <property type="molecule type" value="Genomic_DNA"/>
</dbReference>
<organism evidence="3 4">
    <name type="scientific">Pythium oligandrum</name>
    <name type="common">Mycoparasitic fungus</name>
    <dbReference type="NCBI Taxonomy" id="41045"/>
    <lineage>
        <taxon>Eukaryota</taxon>
        <taxon>Sar</taxon>
        <taxon>Stramenopiles</taxon>
        <taxon>Oomycota</taxon>
        <taxon>Peronosporomycetes</taxon>
        <taxon>Pythiales</taxon>
        <taxon>Pythiaceae</taxon>
        <taxon>Pythium</taxon>
    </lineage>
</organism>
<dbReference type="AlphaFoldDB" id="A0A8K1C7L1"/>
<protein>
    <recommendedName>
        <fullName evidence="5">Transmembrane protein</fullName>
    </recommendedName>
</protein>
<keyword evidence="4" id="KW-1185">Reference proteome</keyword>
<name>A0A8K1C7L1_PYTOL</name>
<keyword evidence="2" id="KW-0472">Membrane</keyword>
<feature type="transmembrane region" description="Helical" evidence="2">
    <location>
        <begin position="496"/>
        <end position="520"/>
    </location>
</feature>
<feature type="transmembrane region" description="Helical" evidence="2">
    <location>
        <begin position="404"/>
        <end position="423"/>
    </location>
</feature>
<gene>
    <name evidence="3" type="ORF">Poli38472_014373</name>
</gene>
<evidence type="ECO:0000256" key="1">
    <source>
        <dbReference type="SAM" id="MobiDB-lite"/>
    </source>
</evidence>
<keyword evidence="2" id="KW-1133">Transmembrane helix</keyword>
<feature type="transmembrane region" description="Helical" evidence="2">
    <location>
        <begin position="31"/>
        <end position="50"/>
    </location>
</feature>
<evidence type="ECO:0000313" key="4">
    <source>
        <dbReference type="Proteomes" id="UP000794436"/>
    </source>
</evidence>
<feature type="region of interest" description="Disordered" evidence="1">
    <location>
        <begin position="660"/>
        <end position="681"/>
    </location>
</feature>
<dbReference type="Proteomes" id="UP000794436">
    <property type="component" value="Unassembled WGS sequence"/>
</dbReference>